<comment type="caution">
    <text evidence="1">The sequence shown here is derived from an EMBL/GenBank/DDBJ whole genome shotgun (WGS) entry which is preliminary data.</text>
</comment>
<dbReference type="Proteomes" id="UP000254869">
    <property type="component" value="Unassembled WGS sequence"/>
</dbReference>
<name>A0A370I4S6_9NOCA</name>
<dbReference type="EMBL" id="QQBC01000005">
    <property type="protein sequence ID" value="RDI65709.1"/>
    <property type="molecule type" value="Genomic_DNA"/>
</dbReference>
<sequence>MTLVHIPDNFPDGPGFSELERGHQYSLLLGWLYCARYDTTIVPSGIWASFTSEVTSGVLERAGLIEIRSTPAGIVCHGGGKPKRPHRAVAPHDSARFEAWWSVWPRKQAKRAAQQAFAKALTKIGFDDLMAATHRFADDPNREDRYTPHPATWLNGERWLDAPQPADPRSTNATARVSATVELGRRLAAAQQLPALRGPR</sequence>
<accession>A0A370I4S6</accession>
<proteinExistence type="predicted"/>
<dbReference type="STRING" id="1210086.GCA_001613105_04073"/>
<organism evidence="1 2">
    <name type="scientific">Nocardia pseudobrasiliensis</name>
    <dbReference type="NCBI Taxonomy" id="45979"/>
    <lineage>
        <taxon>Bacteria</taxon>
        <taxon>Bacillati</taxon>
        <taxon>Actinomycetota</taxon>
        <taxon>Actinomycetes</taxon>
        <taxon>Mycobacteriales</taxon>
        <taxon>Nocardiaceae</taxon>
        <taxon>Nocardia</taxon>
    </lineage>
</organism>
<keyword evidence="2" id="KW-1185">Reference proteome</keyword>
<evidence type="ECO:0000313" key="2">
    <source>
        <dbReference type="Proteomes" id="UP000254869"/>
    </source>
</evidence>
<protein>
    <submittedName>
        <fullName evidence="1">Uncharacterized protein</fullName>
    </submittedName>
</protein>
<evidence type="ECO:0000313" key="1">
    <source>
        <dbReference type="EMBL" id="RDI65709.1"/>
    </source>
</evidence>
<gene>
    <name evidence="1" type="ORF">DFR76_10524</name>
</gene>
<dbReference type="AlphaFoldDB" id="A0A370I4S6"/>
<dbReference type="RefSeq" id="WP_067999903.1">
    <property type="nucleotide sequence ID" value="NZ_QQBC01000005.1"/>
</dbReference>
<reference evidence="1 2" key="1">
    <citation type="submission" date="2018-07" db="EMBL/GenBank/DDBJ databases">
        <title>Genomic Encyclopedia of Type Strains, Phase IV (KMG-IV): sequencing the most valuable type-strain genomes for metagenomic binning, comparative biology and taxonomic classification.</title>
        <authorList>
            <person name="Goeker M."/>
        </authorList>
    </citation>
    <scope>NUCLEOTIDE SEQUENCE [LARGE SCALE GENOMIC DNA]</scope>
    <source>
        <strain evidence="1 2">DSM 44290</strain>
    </source>
</reference>